<sequence length="167" mass="18942">MNILQSLSEECAFVRHNWRINDADWRNYFCSYHLMYICERPINSSVLLLRPHLPLPEEDWACPVGKFGRECENDCNCANRQEPCFASTGGCVSGCAPGYTGGDCWTRKGEATQSCTVTSHYLYGKRHEERFALCLLSSYRQSATRDLILLHVKKIDLAAILVLAMPT</sequence>
<comment type="caution">
    <text evidence="1">The sequence shown here is derived from an EMBL/GenBank/DDBJ whole genome shotgun (WGS) entry which is preliminary data.</text>
</comment>
<accession>A0AAV3Y284</accession>
<dbReference type="PROSITE" id="PS00615">
    <property type="entry name" value="C_TYPE_LECTIN_1"/>
    <property type="match status" value="1"/>
</dbReference>
<proteinExistence type="predicted"/>
<dbReference type="EMBL" id="BLXT01000381">
    <property type="protein sequence ID" value="GFN76357.1"/>
    <property type="molecule type" value="Genomic_DNA"/>
</dbReference>
<gene>
    <name evidence="1" type="ORF">PoB_000286300</name>
</gene>
<dbReference type="InterPro" id="IPR018378">
    <property type="entry name" value="C-type_lectin_CS"/>
</dbReference>
<protein>
    <submittedName>
        <fullName evidence="1">Receptor-type tyrosine-protein phosphatase kappa-like</fullName>
    </submittedName>
</protein>
<keyword evidence="2" id="KW-1185">Reference proteome</keyword>
<evidence type="ECO:0000313" key="1">
    <source>
        <dbReference type="EMBL" id="GFN76357.1"/>
    </source>
</evidence>
<reference evidence="1 2" key="1">
    <citation type="journal article" date="2021" name="Elife">
        <title>Chloroplast acquisition without the gene transfer in kleptoplastic sea slugs, Plakobranchus ocellatus.</title>
        <authorList>
            <person name="Maeda T."/>
            <person name="Takahashi S."/>
            <person name="Yoshida T."/>
            <person name="Shimamura S."/>
            <person name="Takaki Y."/>
            <person name="Nagai Y."/>
            <person name="Toyoda A."/>
            <person name="Suzuki Y."/>
            <person name="Arimoto A."/>
            <person name="Ishii H."/>
            <person name="Satoh N."/>
            <person name="Nishiyama T."/>
            <person name="Hasebe M."/>
            <person name="Maruyama T."/>
            <person name="Minagawa J."/>
            <person name="Obokata J."/>
            <person name="Shigenobu S."/>
        </authorList>
    </citation>
    <scope>NUCLEOTIDE SEQUENCE [LARGE SCALE GENOMIC DNA]</scope>
</reference>
<dbReference type="InterPro" id="IPR016187">
    <property type="entry name" value="CTDL_fold"/>
</dbReference>
<organism evidence="1 2">
    <name type="scientific">Plakobranchus ocellatus</name>
    <dbReference type="NCBI Taxonomy" id="259542"/>
    <lineage>
        <taxon>Eukaryota</taxon>
        <taxon>Metazoa</taxon>
        <taxon>Spiralia</taxon>
        <taxon>Lophotrochozoa</taxon>
        <taxon>Mollusca</taxon>
        <taxon>Gastropoda</taxon>
        <taxon>Heterobranchia</taxon>
        <taxon>Euthyneura</taxon>
        <taxon>Panpulmonata</taxon>
        <taxon>Sacoglossa</taxon>
        <taxon>Placobranchoidea</taxon>
        <taxon>Plakobranchidae</taxon>
        <taxon>Plakobranchus</taxon>
    </lineage>
</organism>
<evidence type="ECO:0000313" key="2">
    <source>
        <dbReference type="Proteomes" id="UP000735302"/>
    </source>
</evidence>
<dbReference type="Proteomes" id="UP000735302">
    <property type="component" value="Unassembled WGS sequence"/>
</dbReference>
<keyword evidence="1" id="KW-0675">Receptor</keyword>
<dbReference type="AlphaFoldDB" id="A0AAV3Y284"/>
<name>A0AAV3Y284_9GAST</name>
<dbReference type="SUPFAM" id="SSF56436">
    <property type="entry name" value="C-type lectin-like"/>
    <property type="match status" value="1"/>
</dbReference>